<dbReference type="OrthoDB" id="73612at2759"/>
<feature type="transmembrane region" description="Helical" evidence="6">
    <location>
        <begin position="94"/>
        <end position="116"/>
    </location>
</feature>
<dbReference type="Proteomes" id="UP000024635">
    <property type="component" value="Unassembled WGS sequence"/>
</dbReference>
<name>A0A016T5T8_9BILA</name>
<keyword evidence="8" id="KW-1185">Reference proteome</keyword>
<organism evidence="7 8">
    <name type="scientific">Ancylostoma ceylanicum</name>
    <dbReference type="NCBI Taxonomy" id="53326"/>
    <lineage>
        <taxon>Eukaryota</taxon>
        <taxon>Metazoa</taxon>
        <taxon>Ecdysozoa</taxon>
        <taxon>Nematoda</taxon>
        <taxon>Chromadorea</taxon>
        <taxon>Rhabditida</taxon>
        <taxon>Rhabditina</taxon>
        <taxon>Rhabditomorpha</taxon>
        <taxon>Strongyloidea</taxon>
        <taxon>Ancylostomatidae</taxon>
        <taxon>Ancylostomatinae</taxon>
        <taxon>Ancylostoma</taxon>
    </lineage>
</organism>
<feature type="compositionally biased region" description="Acidic residues" evidence="5">
    <location>
        <begin position="338"/>
        <end position="347"/>
    </location>
</feature>
<feature type="transmembrane region" description="Helical" evidence="6">
    <location>
        <begin position="128"/>
        <end position="149"/>
    </location>
</feature>
<evidence type="ECO:0000256" key="6">
    <source>
        <dbReference type="SAM" id="Phobius"/>
    </source>
</evidence>
<dbReference type="STRING" id="53326.A0A016T5T8"/>
<feature type="compositionally biased region" description="Basic and acidic residues" evidence="5">
    <location>
        <begin position="348"/>
        <end position="369"/>
    </location>
</feature>
<dbReference type="PANTHER" id="PTHR13377">
    <property type="entry name" value="PLACENTAL PROTEIN 6"/>
    <property type="match status" value="1"/>
</dbReference>
<sequence length="387" mass="43793">MYMHSDALEDQFGVANVFLECHSSAMKTVLGDLQIVVERHSDVLRNNALPFRVLMVLRILGFALSLGAAAYGFLSLRPFQLFSVEVWRLFTCNFVGRNVLLFAWTIWSLHFGTNLIRQNNSNESLLKIYAITQILTTVLVCGAAYGLYALAAKTTLLYEDYIVEMVPINCAVLVLIKQFLPDSILLETPFGRIKYTHVPLLAVLSVSICSIAGVMSSVVVLQCIFAVQISWTYLRFFNPHEVDSFYGDSSEHFVWASLFPRIIQPFCTILGRICFRSLVKLGVCKRSVRHVDLNSLQSVGISLRGLDSTARDAERRRQKALRDLNERLHKTKKMETIAWEEDAEDEREASIEPEAKQNVKQADTEKQADEPEMMTSTQPSESVESHK</sequence>
<accession>A0A016T5T8</accession>
<comment type="caution">
    <text evidence="7">The sequence shown here is derived from an EMBL/GenBank/DDBJ whole genome shotgun (WGS) entry which is preliminary data.</text>
</comment>
<evidence type="ECO:0000256" key="4">
    <source>
        <dbReference type="ARBA" id="ARBA00023136"/>
    </source>
</evidence>
<keyword evidence="4 6" id="KW-0472">Membrane</keyword>
<evidence type="ECO:0000256" key="2">
    <source>
        <dbReference type="ARBA" id="ARBA00022692"/>
    </source>
</evidence>
<evidence type="ECO:0000256" key="3">
    <source>
        <dbReference type="ARBA" id="ARBA00022989"/>
    </source>
</evidence>
<evidence type="ECO:0000256" key="5">
    <source>
        <dbReference type="SAM" id="MobiDB-lite"/>
    </source>
</evidence>
<evidence type="ECO:0000313" key="7">
    <source>
        <dbReference type="EMBL" id="EYB98358.1"/>
    </source>
</evidence>
<keyword evidence="2 6" id="KW-0812">Transmembrane</keyword>
<dbReference type="InterPro" id="IPR013861">
    <property type="entry name" value="TMEM115/Pdh1/Rbl19"/>
</dbReference>
<feature type="transmembrane region" description="Helical" evidence="6">
    <location>
        <begin position="55"/>
        <end position="74"/>
    </location>
</feature>
<protein>
    <submittedName>
        <fullName evidence="7">Uncharacterized protein</fullName>
    </submittedName>
</protein>
<feature type="transmembrane region" description="Helical" evidence="6">
    <location>
        <begin position="200"/>
        <end position="233"/>
    </location>
</feature>
<dbReference type="GO" id="GO:0016020">
    <property type="term" value="C:membrane"/>
    <property type="evidence" value="ECO:0007669"/>
    <property type="project" value="UniProtKB-SubCell"/>
</dbReference>
<dbReference type="AlphaFoldDB" id="A0A016T5T8"/>
<keyword evidence="3 6" id="KW-1133">Transmembrane helix</keyword>
<evidence type="ECO:0000256" key="1">
    <source>
        <dbReference type="ARBA" id="ARBA00004141"/>
    </source>
</evidence>
<proteinExistence type="predicted"/>
<gene>
    <name evidence="7" type="primary">Acey_s0132.g1740</name>
    <name evidence="7" type="synonym">Acey-F11A10.6</name>
    <name evidence="7" type="ORF">Y032_0132g1740</name>
</gene>
<dbReference type="SMART" id="SM01160">
    <property type="entry name" value="DUF1751"/>
    <property type="match status" value="1"/>
</dbReference>
<dbReference type="EMBL" id="JARK01001468">
    <property type="protein sequence ID" value="EYB98358.1"/>
    <property type="molecule type" value="Genomic_DNA"/>
</dbReference>
<feature type="region of interest" description="Disordered" evidence="5">
    <location>
        <begin position="336"/>
        <end position="387"/>
    </location>
</feature>
<dbReference type="GO" id="GO:0006890">
    <property type="term" value="P:retrograde vesicle-mediated transport, Golgi to endoplasmic reticulum"/>
    <property type="evidence" value="ECO:0007669"/>
    <property type="project" value="InterPro"/>
</dbReference>
<feature type="compositionally biased region" description="Polar residues" evidence="5">
    <location>
        <begin position="374"/>
        <end position="387"/>
    </location>
</feature>
<reference evidence="8" key="1">
    <citation type="journal article" date="2015" name="Nat. Genet.">
        <title>The genome and transcriptome of the zoonotic hookworm Ancylostoma ceylanicum identify infection-specific gene families.</title>
        <authorList>
            <person name="Schwarz E.M."/>
            <person name="Hu Y."/>
            <person name="Antoshechkin I."/>
            <person name="Miller M.M."/>
            <person name="Sternberg P.W."/>
            <person name="Aroian R.V."/>
        </authorList>
    </citation>
    <scope>NUCLEOTIDE SEQUENCE</scope>
    <source>
        <strain evidence="8">HY135</strain>
    </source>
</reference>
<dbReference type="PANTHER" id="PTHR13377:SF3">
    <property type="entry name" value="TRANSMEMBRANE PROTEIN 115"/>
    <property type="match status" value="1"/>
</dbReference>
<evidence type="ECO:0000313" key="8">
    <source>
        <dbReference type="Proteomes" id="UP000024635"/>
    </source>
</evidence>
<dbReference type="Pfam" id="PF08551">
    <property type="entry name" value="DUF1751"/>
    <property type="match status" value="1"/>
</dbReference>
<dbReference type="GO" id="GO:0005794">
    <property type="term" value="C:Golgi apparatus"/>
    <property type="evidence" value="ECO:0007669"/>
    <property type="project" value="TreeGrafter"/>
</dbReference>
<comment type="subcellular location">
    <subcellularLocation>
        <location evidence="1">Membrane</location>
        <topology evidence="1">Multi-pass membrane protein</topology>
    </subcellularLocation>
</comment>